<keyword evidence="3" id="KW-0732">Signal</keyword>
<evidence type="ECO:0000256" key="5">
    <source>
        <dbReference type="SAM" id="MobiDB-lite"/>
    </source>
</evidence>
<keyword evidence="6" id="KW-0472">Membrane</keyword>
<dbReference type="Gene3D" id="3.10.430.110">
    <property type="match status" value="3"/>
</dbReference>
<dbReference type="InterPro" id="IPR041495">
    <property type="entry name" value="Mub_B2"/>
</dbReference>
<feature type="compositionally biased region" description="Polar residues" evidence="5">
    <location>
        <begin position="2319"/>
        <end position="2332"/>
    </location>
</feature>
<feature type="transmembrane region" description="Helical" evidence="6">
    <location>
        <begin position="2430"/>
        <end position="2449"/>
    </location>
</feature>
<dbReference type="Proteomes" id="UP000198430">
    <property type="component" value="Unassembled WGS sequence"/>
</dbReference>
<evidence type="ECO:0000256" key="3">
    <source>
        <dbReference type="ARBA" id="ARBA00022729"/>
    </source>
</evidence>
<feature type="compositionally biased region" description="Low complexity" evidence="5">
    <location>
        <begin position="86"/>
        <end position="99"/>
    </location>
</feature>
<protein>
    <submittedName>
        <fullName evidence="8">Mucus-binding protein, LPXTG-motif cell wall anchor</fullName>
    </submittedName>
</protein>
<keyword evidence="9" id="KW-1185">Reference proteome</keyword>
<dbReference type="Gene3D" id="2.60.40.4300">
    <property type="match status" value="1"/>
</dbReference>
<feature type="domain" description="Gram-positive cocci surface proteins LPxTG" evidence="7">
    <location>
        <begin position="2421"/>
        <end position="2458"/>
    </location>
</feature>
<evidence type="ECO:0000256" key="2">
    <source>
        <dbReference type="ARBA" id="ARBA00022525"/>
    </source>
</evidence>
<dbReference type="Gene3D" id="3.10.20.470">
    <property type="match status" value="3"/>
</dbReference>
<dbReference type="InterPro" id="IPR041558">
    <property type="entry name" value="MucBP_2"/>
</dbReference>
<evidence type="ECO:0000256" key="4">
    <source>
        <dbReference type="ARBA" id="ARBA00023088"/>
    </source>
</evidence>
<sequence>MLKQDMQKKHARVLQDSAQVKEHYKMYKVGKIWLFAGLFTVSMGAGLAFGHPDASADVAATTEPATSQVATQQNSSQAKEAVIGDNAQTASSNSSNTQAVAGSTATTPETNHNESAVSSSTQTPADNSTQAKSSASSATEVQAPADNTAQTKANVNDTQTAANGDDQTSSKQVQTTNLGDITDESTIDQAKTVAAATYAKTAIPQKITVMSGVNGEAQAVTAAVATATKVYDNKTDTPVNFTVKLSDNLTAPTGWYVTSNKDEYVVPASLGDIDLTKVNQNVGTYDITLSANGLARLNAVQANQKKNLILTTTDVTAGKLTISKAPIASGAVTVQDTSKLYDNQASTDPTSYKVKLASGLVAPDGWTANNDGTYTITVASGDLNADISSQKAGTYKVTLSAAGLQKLNAINPNYDITSAQIKVGNFQIEDNTKVFVGIARITTTNPALPSTLTVSVPRAEKVPDDWTINYNNAGTDSIIYNVPLYNFDFSQVDTGTIGSHPITLSDSAIDTLNSLNPANMKISTTNIKAGEIVVTADATNVPHRQISNFGGGFPASMNNTVLSDGQGTQLTLNFFSADTGKDYQNFTDVVIVPAGMTIADATTTTVNGKTVTIYTKSSNPVQSFQQQVQASLTANAVPNSGFKVTQLANYKGRQAFAVQWADVNTAGKTGVQSLVNIMVDPDVKDVKTVGYGNLQGENDAAILYATDSPNLTDGKYILDYGGAYPSNPEVSTALGLSDLATLGDTYNGAQWAGHFTIVHTPVQDTYQPTDPAGKPIGNPIKVSGNVGDAYNPLVDLPATITTSDGTKYALDTTSISNVQDFKPSSSDKLTGTDTVVPGTTYTPKYKQVIDTSTTQAKISDQTITWGTGTPTTFTITLPSILKVPSNWTSTGNNTYTIKTADGDLDLSAIKSPVGSYDVLLSNQGMSKLAAANPNYLFDEPVAGVGKLTVNPLQIPVTVKDTAGTSLKTVPDIQLGANTNVNGANAGVTGYPTSQLKSVTFNYAENDNNTTGVKSATLVANKTAGTITVTTTYYGNKTQSVVTMTKEELGGVDAGAALALQLNDGSMGSGVGFNDPTPQITPAQAGTMAALTGINVVYNQKVTATLVPSDGNGNPISNTTPTTVIGFPGNSVSVTDVPEVPGYTPTSNVTIPNGPDFTLKVTYTPNTQTVKVQFEDQAGNKLGDAVEWTGASDSNIDYTQALNTQKTLISQGYFPINGDKTGFATAPKTFDRDDKTAQTVTVKLSKFNDQVPADVTLVPVDSKGDPIKNTTSTTVTGLPGTTVNAPDVPGYTVIDTDKTVNIPTPVPNKDNVTNGKATTPDKRGTTVKITYIANNQTVNVQFVDQEGNKLGDVVDLTGGSDSNIDYTQALAVQKTLISQGYLPINGDETGFAAAPKVFDHDDKNTPTVTVTLAKITPISADTTLVPVDKDGDPIPNTTSTTVTGVPGTSIKVPSIPGYTPKNGSNITIPSPEPNKDNVTNGKVNTPDRGNKINIEYVPDTQSIQVQFVDQAGNKLGDATTLTGASDSNVDLTPALKAEQNIINTGYTPTKANQNGLDSITKTFTDYGKIPVYTVVLSKISDTDASLTLVPSDADGKPIPNTTPTTVTGVPGKTVTVPEVPGYTATSTTVTIPTPVPNKDNVTNGKVNTGGNQGTTQKITYTPDTQKLIVSVGDQTLTLSGGSDSAITYDENAILNLIPAGYTLGGDKLGTTSDFAHFLTANSAPAKFDDDDTQNQTWTVPIAEKVDYETATTTRTIHFVGGNGETVAPDQVQTVTYTRPVGAATKKPLGAYTPLDWYAEFTAPATITGYKVNGEGIVPAEDPMITDTLKNAADITVHYTGDAQSAHVKYVDDNNNQVVVLTSPTALTGVTGGSATWNTNDKPAGYDLADGQAASGSYTFAATDNADVVIHLTHHISTETITATRTITFKGNKNSGVDESKLPSTIVQKVNWTISTDEATGNVTFTPDGNSNYQAVPLHSIPSGNPEITYVPEFTYVTAWNPVKFTATKDELNTLGNPDLGKDSTFLNADETYYYNAIGVPETGAQGYFKEQVPDAPSANQYTINFVTPNGDVIGHMPFVGNPGNKVNVSTNIPKGYVLTPGNDGVVTVPDKQDPKTPIIFNVTTPAGEDADGVQVWTKDQVPDAPYANQYTVNFVTPSGDVIGTATVVGNPGNHVDITPSIPKGYVPTPGKDGNITITDTDEPGKPIVFNVTTPAGQDADGVQVWTKDQVPDAPYGNQYTVNFVTPNGDVVGTATLVGNPGNKFVITGNVPNGYTLVDGADGVVEIPNDQNPAQPISIGVVPNGSSDNGGTTDVPGGSSTGEDTNVPTDNPETTIIGDVPNNTVAIGKTGNNTVTGGKADNSKVVTDKSNGTAQATGYEANSGTSTGLVQQSSNAEAAQASANGANANTASSNIAKSKAAALPQTNEQQSASAWAIIGLGLMSMLSLLGITKKKREDEK</sequence>
<dbReference type="InterPro" id="IPR022263">
    <property type="entry name" value="KxYKxGKxW"/>
</dbReference>
<feature type="compositionally biased region" description="Low complexity" evidence="5">
    <location>
        <begin position="1433"/>
        <end position="1449"/>
    </location>
</feature>
<keyword evidence="1" id="KW-0134">Cell wall</keyword>
<dbReference type="Pfam" id="PF19258">
    <property type="entry name" value="KxYKxGKxW_sig"/>
    <property type="match status" value="1"/>
</dbReference>
<dbReference type="InterPro" id="IPR019931">
    <property type="entry name" value="LPXTG_anchor"/>
</dbReference>
<name>A0A1Z5IPH7_9LACO</name>
<gene>
    <name evidence="8" type="ORF">IWT140_01299</name>
</gene>
<feature type="compositionally biased region" description="Polar residues" evidence="5">
    <location>
        <begin position="100"/>
        <end position="130"/>
    </location>
</feature>
<dbReference type="NCBIfam" id="TIGR01167">
    <property type="entry name" value="LPXTG_anchor"/>
    <property type="match status" value="1"/>
</dbReference>
<feature type="transmembrane region" description="Helical" evidence="6">
    <location>
        <begin position="32"/>
        <end position="50"/>
    </location>
</feature>
<feature type="region of interest" description="Disordered" evidence="5">
    <location>
        <begin position="1632"/>
        <end position="1654"/>
    </location>
</feature>
<dbReference type="Pfam" id="PF17965">
    <property type="entry name" value="MucBP_2"/>
    <property type="match status" value="3"/>
</dbReference>
<feature type="region of interest" description="Disordered" evidence="5">
    <location>
        <begin position="86"/>
        <end position="154"/>
    </location>
</feature>
<feature type="compositionally biased region" description="Polar residues" evidence="5">
    <location>
        <begin position="145"/>
        <end position="154"/>
    </location>
</feature>
<keyword evidence="6" id="KW-0812">Transmembrane</keyword>
<evidence type="ECO:0000256" key="1">
    <source>
        <dbReference type="ARBA" id="ARBA00022512"/>
    </source>
</evidence>
<accession>A0A1Z5IPH7</accession>
<dbReference type="Pfam" id="PF17883">
    <property type="entry name" value="MBG"/>
    <property type="match status" value="3"/>
</dbReference>
<organism evidence="8 9">
    <name type="scientific">Secundilactobacillus pentosiphilus</name>
    <dbReference type="NCBI Taxonomy" id="1714682"/>
    <lineage>
        <taxon>Bacteria</taxon>
        <taxon>Bacillati</taxon>
        <taxon>Bacillota</taxon>
        <taxon>Bacilli</taxon>
        <taxon>Lactobacillales</taxon>
        <taxon>Lactobacillaceae</taxon>
        <taxon>Secundilactobacillus</taxon>
    </lineage>
</organism>
<reference evidence="8 9" key="1">
    <citation type="submission" date="2015-11" db="EMBL/GenBank/DDBJ databases">
        <title>Draft genome sequences of new species of the genus Lactobacillus isolated from orchardgrass silage.</title>
        <authorList>
            <person name="Tohno M."/>
            <person name="Tanizawa Y."/>
            <person name="Arita M."/>
        </authorList>
    </citation>
    <scope>NUCLEOTIDE SEQUENCE [LARGE SCALE GENOMIC DNA]</scope>
    <source>
        <strain evidence="8 9">IWT140</strain>
    </source>
</reference>
<proteinExistence type="predicted"/>
<evidence type="ECO:0000259" key="7">
    <source>
        <dbReference type="PROSITE" id="PS50847"/>
    </source>
</evidence>
<evidence type="ECO:0000313" key="9">
    <source>
        <dbReference type="Proteomes" id="UP000198430"/>
    </source>
</evidence>
<dbReference type="Pfam" id="PF17966">
    <property type="entry name" value="Muc_B2"/>
    <property type="match status" value="1"/>
</dbReference>
<feature type="compositionally biased region" description="Low complexity" evidence="5">
    <location>
        <begin position="1639"/>
        <end position="1654"/>
    </location>
</feature>
<feature type="compositionally biased region" description="Low complexity" evidence="5">
    <location>
        <begin position="2346"/>
        <end position="2357"/>
    </location>
</feature>
<dbReference type="PROSITE" id="PS50847">
    <property type="entry name" value="GRAM_POS_ANCHORING"/>
    <property type="match status" value="1"/>
</dbReference>
<dbReference type="RefSeq" id="WP_089088642.1">
    <property type="nucleotide sequence ID" value="NZ_BCMH01000008.1"/>
</dbReference>
<dbReference type="Gene3D" id="3.10.20.320">
    <property type="entry name" value="Putative peptidoglycan bound protein (lpxtg motif)"/>
    <property type="match status" value="1"/>
</dbReference>
<feature type="region of interest" description="Disordered" evidence="5">
    <location>
        <begin position="2287"/>
        <end position="2367"/>
    </location>
</feature>
<evidence type="ECO:0000313" key="8">
    <source>
        <dbReference type="EMBL" id="GAX03674.1"/>
    </source>
</evidence>
<comment type="caution">
    <text evidence="8">The sequence shown here is derived from an EMBL/GenBank/DDBJ whole genome shotgun (WGS) entry which is preliminary data.</text>
</comment>
<feature type="region of interest" description="Disordered" evidence="5">
    <location>
        <begin position="1423"/>
        <end position="1489"/>
    </location>
</feature>
<evidence type="ECO:0000256" key="6">
    <source>
        <dbReference type="SAM" id="Phobius"/>
    </source>
</evidence>
<keyword evidence="4" id="KW-0572">Peptidoglycan-anchor</keyword>
<keyword evidence="2" id="KW-0964">Secreted</keyword>
<dbReference type="NCBIfam" id="TIGR03715">
    <property type="entry name" value="KxYKxGKxW"/>
    <property type="match status" value="1"/>
</dbReference>
<keyword evidence="6" id="KW-1133">Transmembrane helix</keyword>
<dbReference type="InterPro" id="IPR041277">
    <property type="entry name" value="MBG_Lactobacillales"/>
</dbReference>
<dbReference type="EMBL" id="BCMH01000008">
    <property type="protein sequence ID" value="GAX03674.1"/>
    <property type="molecule type" value="Genomic_DNA"/>
</dbReference>